<evidence type="ECO:0000313" key="2">
    <source>
        <dbReference type="EMBL" id="HGE75400.1"/>
    </source>
</evidence>
<evidence type="ECO:0000259" key="1">
    <source>
        <dbReference type="Pfam" id="PF01261"/>
    </source>
</evidence>
<proteinExistence type="predicted"/>
<dbReference type="EMBL" id="DTPE01000188">
    <property type="protein sequence ID" value="HGE75400.1"/>
    <property type="molecule type" value="Genomic_DNA"/>
</dbReference>
<sequence>MIPIALQLYTLRELTEKDFTGTLKQVSKIGYEGVEFAGYGNLKAQELKKLLDDLNLKPAGSHVGIDLLTSELDSVIEYNLEIGNHFIVCPWQKYDKKEDFINFANTLNEIGQKCKDKGLKLCYHNHAHEFARFGEVRGLDLLFTNTKADLVDFEIDTYWVKYAGADPISFITTFGKRASLLHVKDMERVGRDFAEIGTGIMDIRGIISAAKNVGTKWLIVEQDKCKMDPIESIKISFTNLKRMDV</sequence>
<dbReference type="Pfam" id="PF01261">
    <property type="entry name" value="AP_endonuc_2"/>
    <property type="match status" value="1"/>
</dbReference>
<gene>
    <name evidence="2" type="ORF">ENX73_04675</name>
</gene>
<keyword evidence="2" id="KW-0413">Isomerase</keyword>
<dbReference type="GO" id="GO:0016853">
    <property type="term" value="F:isomerase activity"/>
    <property type="evidence" value="ECO:0007669"/>
    <property type="project" value="UniProtKB-KW"/>
</dbReference>
<feature type="domain" description="Xylose isomerase-like TIM barrel" evidence="1">
    <location>
        <begin position="24"/>
        <end position="223"/>
    </location>
</feature>
<dbReference type="InterPro" id="IPR050312">
    <property type="entry name" value="IolE/XylAMocC-like"/>
</dbReference>
<dbReference type="AlphaFoldDB" id="A0A7V3REX0"/>
<organism evidence="2">
    <name type="scientific">Mesoaciditoga lauensis</name>
    <dbReference type="NCBI Taxonomy" id="1495039"/>
    <lineage>
        <taxon>Bacteria</taxon>
        <taxon>Thermotogati</taxon>
        <taxon>Thermotogota</taxon>
        <taxon>Thermotogae</taxon>
        <taxon>Mesoaciditogales</taxon>
        <taxon>Mesoaciditogaceae</taxon>
        <taxon>Mesoaciditoga</taxon>
    </lineage>
</organism>
<dbReference type="PANTHER" id="PTHR12110:SF41">
    <property type="entry name" value="INOSOSE DEHYDRATASE"/>
    <property type="match status" value="1"/>
</dbReference>
<reference evidence="2" key="1">
    <citation type="journal article" date="2020" name="mSystems">
        <title>Genome- and Community-Level Interaction Insights into Carbon Utilization and Element Cycling Functions of Hydrothermarchaeota in Hydrothermal Sediment.</title>
        <authorList>
            <person name="Zhou Z."/>
            <person name="Liu Y."/>
            <person name="Xu W."/>
            <person name="Pan J."/>
            <person name="Luo Z.H."/>
            <person name="Li M."/>
        </authorList>
    </citation>
    <scope>NUCLEOTIDE SEQUENCE [LARGE SCALE GENOMIC DNA]</scope>
    <source>
        <strain evidence="2">SpSt-966</strain>
    </source>
</reference>
<dbReference type="SUPFAM" id="SSF51658">
    <property type="entry name" value="Xylose isomerase-like"/>
    <property type="match status" value="1"/>
</dbReference>
<accession>A0A7V3REX0</accession>
<dbReference type="PANTHER" id="PTHR12110">
    <property type="entry name" value="HYDROXYPYRUVATE ISOMERASE"/>
    <property type="match status" value="1"/>
</dbReference>
<comment type="caution">
    <text evidence="2">The sequence shown here is derived from an EMBL/GenBank/DDBJ whole genome shotgun (WGS) entry which is preliminary data.</text>
</comment>
<dbReference type="Gene3D" id="3.20.20.150">
    <property type="entry name" value="Divalent-metal-dependent TIM barrel enzymes"/>
    <property type="match status" value="1"/>
</dbReference>
<protein>
    <submittedName>
        <fullName evidence="2">Sugar phosphate isomerase/epimerase</fullName>
    </submittedName>
</protein>
<dbReference type="InterPro" id="IPR013022">
    <property type="entry name" value="Xyl_isomerase-like_TIM-brl"/>
</dbReference>
<name>A0A7V3REX0_9BACT</name>
<dbReference type="InterPro" id="IPR036237">
    <property type="entry name" value="Xyl_isomerase-like_sf"/>
</dbReference>